<gene>
    <name evidence="1" type="ORF">IAA37_04440</name>
</gene>
<comment type="caution">
    <text evidence="1">The sequence shown here is derived from an EMBL/GenBank/DDBJ whole genome shotgun (WGS) entry which is preliminary data.</text>
</comment>
<dbReference type="Proteomes" id="UP000823877">
    <property type="component" value="Unassembled WGS sequence"/>
</dbReference>
<accession>A0A9D2S8T2</accession>
<reference evidence="1" key="2">
    <citation type="submission" date="2021-04" db="EMBL/GenBank/DDBJ databases">
        <authorList>
            <person name="Gilroy R."/>
        </authorList>
    </citation>
    <scope>NUCLEOTIDE SEQUENCE</scope>
    <source>
        <strain evidence="1">CHK188-16595</strain>
    </source>
</reference>
<evidence type="ECO:0000313" key="2">
    <source>
        <dbReference type="Proteomes" id="UP000823877"/>
    </source>
</evidence>
<organism evidence="1 2">
    <name type="scientific">Candidatus Eubacterium faecale</name>
    <dbReference type="NCBI Taxonomy" id="2838568"/>
    <lineage>
        <taxon>Bacteria</taxon>
        <taxon>Bacillati</taxon>
        <taxon>Bacillota</taxon>
        <taxon>Clostridia</taxon>
        <taxon>Eubacteriales</taxon>
        <taxon>Eubacteriaceae</taxon>
        <taxon>Eubacterium</taxon>
    </lineage>
</organism>
<evidence type="ECO:0000313" key="1">
    <source>
        <dbReference type="EMBL" id="HJB74907.1"/>
    </source>
</evidence>
<sequence length="278" mass="30684">MANTIINAGENRINEAVCVDTKRIYDSCVSKDCLEDLRVTFFSRSQRLIDEAVSVKCRECEVVSVSIDVDEVPFNRGYYAVDITFYFRLEFDTYSAPCTTPEVAVGYAQFTKKCILYGSDGNVKVFTSNPACDATDCPEAPSYTNPTAKVQAVDPVILACDVIDLCDCCIPLCTSFPQSILQNSQDTVPSAGATKAVLVTLGLFSIVQMERDVQILIPAYDYCIPQRECECNTQNPCDTFQNIDFPVDEFFPPERTDSNASCCCNTDDTDADSAKENS</sequence>
<protein>
    <submittedName>
        <fullName evidence="1">Uncharacterized protein</fullName>
    </submittedName>
</protein>
<dbReference type="EMBL" id="DWXN01000010">
    <property type="protein sequence ID" value="HJB74907.1"/>
    <property type="molecule type" value="Genomic_DNA"/>
</dbReference>
<proteinExistence type="predicted"/>
<reference evidence="1" key="1">
    <citation type="journal article" date="2021" name="PeerJ">
        <title>Extensive microbial diversity within the chicken gut microbiome revealed by metagenomics and culture.</title>
        <authorList>
            <person name="Gilroy R."/>
            <person name="Ravi A."/>
            <person name="Getino M."/>
            <person name="Pursley I."/>
            <person name="Horton D.L."/>
            <person name="Alikhan N.F."/>
            <person name="Baker D."/>
            <person name="Gharbi K."/>
            <person name="Hall N."/>
            <person name="Watson M."/>
            <person name="Adriaenssens E.M."/>
            <person name="Foster-Nyarko E."/>
            <person name="Jarju S."/>
            <person name="Secka A."/>
            <person name="Antonio M."/>
            <person name="Oren A."/>
            <person name="Chaudhuri R.R."/>
            <person name="La Ragione R."/>
            <person name="Hildebrand F."/>
            <person name="Pallen M.J."/>
        </authorList>
    </citation>
    <scope>NUCLEOTIDE SEQUENCE</scope>
    <source>
        <strain evidence="1">CHK188-16595</strain>
    </source>
</reference>
<name>A0A9D2S8T2_9FIRM</name>
<dbReference type="AlphaFoldDB" id="A0A9D2S8T2"/>